<proteinExistence type="predicted"/>
<dbReference type="OrthoDB" id="421040at2759"/>
<dbReference type="InterPro" id="IPR003323">
    <property type="entry name" value="OTU_dom"/>
</dbReference>
<keyword evidence="8" id="KW-1185">Reference proteome</keyword>
<feature type="region of interest" description="Disordered" evidence="2">
    <location>
        <begin position="288"/>
        <end position="317"/>
    </location>
</feature>
<name>A0A812KPJ3_9DINO</name>
<dbReference type="PANTHER" id="PTHR47027:SF23">
    <property type="entry name" value="REVERSE TRANSCRIPTASE DOMAIN-CONTAINING PROTEIN"/>
    <property type="match status" value="1"/>
</dbReference>
<keyword evidence="1" id="KW-0175">Coiled coil</keyword>
<dbReference type="GO" id="GO:0003824">
    <property type="term" value="F:catalytic activity"/>
    <property type="evidence" value="ECO:0007669"/>
    <property type="project" value="InterPro"/>
</dbReference>
<dbReference type="InterPro" id="IPR038765">
    <property type="entry name" value="Papain-like_cys_pep_sf"/>
</dbReference>
<keyword evidence="3" id="KW-0472">Membrane</keyword>
<feature type="transmembrane region" description="Helical" evidence="3">
    <location>
        <begin position="2045"/>
        <end position="2078"/>
    </location>
</feature>
<dbReference type="Proteomes" id="UP000604046">
    <property type="component" value="Unassembled WGS sequence"/>
</dbReference>
<feature type="signal peptide" evidence="4">
    <location>
        <begin position="1"/>
        <end position="16"/>
    </location>
</feature>
<evidence type="ECO:0000256" key="3">
    <source>
        <dbReference type="SAM" id="Phobius"/>
    </source>
</evidence>
<dbReference type="Pfam" id="PF00078">
    <property type="entry name" value="RVT_1"/>
    <property type="match status" value="2"/>
</dbReference>
<feature type="region of interest" description="Disordered" evidence="2">
    <location>
        <begin position="2518"/>
        <end position="2537"/>
    </location>
</feature>
<keyword evidence="3" id="KW-1133">Transmembrane helix</keyword>
<feature type="domain" description="OTU" evidence="5">
    <location>
        <begin position="2580"/>
        <end position="2710"/>
    </location>
</feature>
<feature type="region of interest" description="Disordered" evidence="2">
    <location>
        <begin position="2542"/>
        <end position="2564"/>
    </location>
</feature>
<evidence type="ECO:0000313" key="7">
    <source>
        <dbReference type="EMBL" id="CAE7233745.1"/>
    </source>
</evidence>
<sequence>MVLLAVFMSMGALVLGNLLLLFVENQEANLEDRRWVWSHYGTAYRATYTLYEALANIVVMELLACKHFANFMEEFVACNTRAKFVAIPTHVSSKYPKSFDIDIEKQFHLQLADEAPLVLPPFHGVGRMLSDTTYNMLDNGEVHVVVQPGNFVRAARMPVSQNHVGLEEGIAAQFLKTGPEPLGGDALRPQLASRRPRVQRRSASFALLLMCLICTATHHDSLAASCWVRAGDFNPLRGVRIGEAAHPGPAGSHVTENKRKEALGSSDDQSLAHSLLQVLQSFRSSKQDRCSSWASPGTEFSGHENKGKGKGQDNRSPSLANRLTQVIQSAIDAQWPDDKLADRLLQKLQPWVGASLEAPPPQVRLLSVGQLRRALTEGTEIPGNVIVCRDSEVKSEVQALVDAFSVECPLAFACVTDAAKLLPTVSVWWNRGKEASVKPSRVKLQVSQMTKAVSPDIRAPISIQFRSPKGPRMCTLRVTAPAAYRRVFLDRDTSDNPQIVVGELTKLIGCKASALTGGRWQLSHDKEGPVLTAHLRLPEETATKVTKVSGRRGIFSLILVKTEERARVVWVPRPNNTGNEEYFRYATAEAERQSKTLSFRMGGKEDLGITDGDENTFPKVQRPRVWEACDVPRGWCQEDVVAFFLNANWQMPEVITRRKPKGRAKAVWIVKALAPPDTAGPYCYEDFDQGTCISILPEAPRSKPVVEAEVVLGPKKLWVEPVNKRRKGQSDTVPPTLVDVPSESESDDAAPAGSDEEGGNARSVASCVAHQKDKQLSHDEIIREAATLRLLTVAHLTKHRARFQNVWAPDTAPSEETLAVEEWTQHEKQYWAGEVPPADFEAFLRLLAKRETYACGFSLAALSERNSVARERVVLPAISLSPQPPCQGTRRNPVPLFGTGPGLAQDSVVPASAQKPACDSGLENASSVMNLTFMNSPLRLPLSGPLTLGSSSGNAMFRGAGSRCGGMAWFEAIMRRAKQDSNSNSAGSSHPPQAMGGLPVYKADALDTRVWWPCNLCEYEIKFADFPQDPNRMYRARVRHLKQVHGIAKPPCLKKGLSNKATVPNRVNEASESYEARWKAVWQLYQAKRWKGSHDIACEVHTWREYQRPSGHMWCRPYHECRACKVLLSRDALITSVCSQNRGRAPELSRRKAIWKDCRKAGKAAVKVAQGTSPARRGLRAVRVGEATHPGMANVGCPRALLQGAPWILGLDGNVSMTSGHWASAMALSGGILRAVARHNRGSVPIDGIWSSENSPVVIGSSAERQAGGGDHSIAQASFCFRVPAVGTEWRLSRTANTASECGPGNAPSWTEVACDAEAWTASLQNVDQAWTQWCKDAETWLGASEVVDNSTSERPLGSRPSLRTGNHKVACREGCEERKLRRAIRRLQEARCLQFRGRFVPDTLRSALLRSALAPAESAAVHGQRYGLALSLANQRLQGLLQGKQKKALEKWYQDIHTTRGACRWLRREEATPLLLADEGGEVLTQPATALPALADFWGRTFGCTTDTTGQDEASQMRQGKIASLGDVRPVAVGPIVYRLWARLRLQAVRDALSTCLLHTQGGGVRGQDAQTLVLSLHLDFPQDVWEYGVMLDYSKAFDSTDWSLCVSLLRRIHMPEAIVALIEYQWRNHLRWLSFGGAVHRTPLKGCKGIPQGDPWAPVVLALLLSLPAMQVRSQVPDADSLLYVDDRSVVAKTRDALLRAVDCWRSLEEVTRLRTNHDKTQFFVRSRRALNECRKHGVQVAESAEMLGVTVGIPHRQRSAEEEARCAKAGLLARRLAHLPLSLKTKAFLAAITFAPKAAWGAVIGGLPLTQKVRSRFAADFRLAVIPRGAGGDRSSRELQRVLLLSHRSDLSLMSLQSTVGALSRWAALKVQHGSDPTQVRLERTPLGSAIAKEFSRFGWALRARRWGVFGDDAYRVWDVRASRALQDKAAHLLRDSWRVLELKAWLAHRTRRDSAVARAAGLRVGPTLVRRLRALAQNQTGDGIAVMCGGASTDAKWTPSGPIFHELLTSAFASVKAGGAKVVETPSPSFWTPVMDKVSHVYVIFFVVYITSVLVYYLLVVVVAFAAAVALLAWSGPYESQACVVLEDWDAAGGVRRFELPQPETPQPSNKAVLFSDASDTQEGSEEPSLSSALLEFLAHWQNKTKDTLLKSNARAETVGSPAAGSATGPISLNASEWTKAIKLISKATVTKAVQEGGEIDGNVVVVKSEAEAQELKALWNAASRYDPLTVLLLVADCKALGGYNTKVSVKRGAGPVVVQDVTVIVLGDTHAVAKFAPPAKVTVRISAPYHYRVLFRNEDGWDQVKDVLAEIGKWKICQISQLTGGSWRWSTTKDGHQLVGHLRVTQKLADALVRKSGERGIMITLTNVTDRPEEIVHWVPKKDSDDETYFRAAAAAAAAKGQGLKYRIGKGSDLGFVVDGTPEPRALTVQAQGIPKSWEGSEVTGFFEAQGWKEVFCIARKRHGKKDIRWIFKGFPPLGGADSATSVVWQYCDKDDPRLHIHVSKVRGPPKKFFLNDTKSKPSENKEDVMNVDEETSLLEGEAGQTREAGTDAANDTSPAFPEADEVAQAMREGWVEVNQKGNGDCAFRSIAAAREYAANNKLLTETESKNKGAMVRVDAISHLRRHIDRYLPNFAPDKPISPESPAVQPEVAKNNFGTWLTQMESPQAWADGLVLLACAVRYGQPIVVWYFNQEGKHWKRAYFKVPPPEAERNAKTVPGLVVLEKRLVKLCLKSVKKREDGAVLFVKKAFRPCPLLTGFVLLHNIAKMSTLRPVYGRPHYRIGEAKNPGPHAQASLCGISILSLNVGGAPGCWRALAEDFFDADVVCLQEASLSRSEFGGFARQAKKKDYSTFQCAAPAEQGRWGGVVTLVRKTVRHGAVVTDSRRGVQMLGVWLPDAFLLNAYVAPGNEQVGAEMLGSLFAAHALDKQEWLLTGDWNQEPEDNVLGPLCFAKGGWLVGAAHRWTSKKRIDWAASTISPMRLSFQGAETRRAVSDHPGFWLRLTDKVQTPRRGRLKPAPTWHKPSFLSGQQWTQALSEAWDRVVKKTKDYADMRNQLKNESPFSVQDSWDCFMSCMRICFVEALYKLGQVCIDPEQTEEIKRLSDQYGFEAKGRPARFQWVTVGKNSGGQQNPGEAQRRIRRRLARLYEALRIAKNGASIDPALLRKLGPGWEALDAPDVRDAVAAELKQLKQQQHKLEQAEARKRLKNWKDRMCQGTFGHLGRWLKNQKQVCFGVTLYDSKGEAHDRIKAADMIHDFWSSVWKESGSVNTDEAAANLCKQFGEDQSKLVWDALPLDALTQAVKKAKGSAGADGWDGDELRYVPNQAIGCYHELVLRWTLAGQLPLQMLQARQATVPKPDKIEKGNRLPVGGTRPLTVMSVWWRAFASAWVHSPQMAAWTSANLDPRVCYGKGSDSPESAVDRLQSKFAGQGGVLCALDFSQAFDRLNPNLTASALASLNFPPGLPRLLQLAWGEQQRFIQWDGHTCPRVLKPSGTPQGCPLAPLILAVYTTAGIKATEAGQDFSADTSIYMDDRTMYARTWFAVKSRISAWSSWSASMGLLENGKKTQVCARGKLAKQEVAIDCPQDWIRTEIKALGCTTTAQPRKESSTEADRVDAAIQTAALLRSVPLAWQRKTLAFRCFVLNKASYGWVSRFPTLTSAGKVFNSLTAAYKTNRLACKAFRKTLYGAVLDLSLVVLCRTWKRMAKEVDKGHRPRWTAGPHTAVSALRKTLNRFGFLEVGPWEWTVPQRWVRLIPRAESTVKLEGTGAVDAQLHAFRAQYRRNAYEHFLKGKRHEARELCAQYTPDDLRRFYAAISIEQSREALSFGPGHRAVMLASVVSPSWYGKVCADKEGVSQACPWCGHEFGSWRHVAWDCPCNPLPVGLSPPQNPLTFRFGWLGKDDHNAPLALAHLAATVDALWKTRYGDR</sequence>
<feature type="chain" id="PRO_5032431336" evidence="4">
    <location>
        <begin position="17"/>
        <end position="3935"/>
    </location>
</feature>
<dbReference type="CDD" id="cd22744">
    <property type="entry name" value="OTU"/>
    <property type="match status" value="2"/>
</dbReference>
<feature type="compositionally biased region" description="Basic and acidic residues" evidence="2">
    <location>
        <begin position="301"/>
        <end position="313"/>
    </location>
</feature>
<keyword evidence="4" id="KW-0732">Signal</keyword>
<dbReference type="PROSITE" id="PS50878">
    <property type="entry name" value="RT_POL"/>
    <property type="match status" value="1"/>
</dbReference>
<dbReference type="SUPFAM" id="SSF54001">
    <property type="entry name" value="Cysteine proteinases"/>
    <property type="match status" value="1"/>
</dbReference>
<protein>
    <submittedName>
        <fullName evidence="7">Pol protein</fullName>
    </submittedName>
</protein>
<feature type="compositionally biased region" description="Acidic residues" evidence="2">
    <location>
        <begin position="742"/>
        <end position="758"/>
    </location>
</feature>
<dbReference type="Pfam" id="PF03372">
    <property type="entry name" value="Exo_endo_phos"/>
    <property type="match status" value="1"/>
</dbReference>
<comment type="caution">
    <text evidence="7">The sequence shown here is derived from an EMBL/GenBank/DDBJ whole genome shotgun (WGS) entry which is preliminary data.</text>
</comment>
<dbReference type="EMBL" id="CAJNDS010000780">
    <property type="protein sequence ID" value="CAE7233745.1"/>
    <property type="molecule type" value="Genomic_DNA"/>
</dbReference>
<dbReference type="InterPro" id="IPR005135">
    <property type="entry name" value="Endo/exonuclease/phosphatase"/>
</dbReference>
<dbReference type="SUPFAM" id="SSF56219">
    <property type="entry name" value="DNase I-like"/>
    <property type="match status" value="1"/>
</dbReference>
<evidence type="ECO:0000256" key="1">
    <source>
        <dbReference type="SAM" id="Coils"/>
    </source>
</evidence>
<evidence type="ECO:0000259" key="6">
    <source>
        <dbReference type="PROSITE" id="PS50878"/>
    </source>
</evidence>
<dbReference type="Gene3D" id="3.90.70.80">
    <property type="match status" value="1"/>
</dbReference>
<dbReference type="PROSITE" id="PS50802">
    <property type="entry name" value="OTU"/>
    <property type="match status" value="1"/>
</dbReference>
<accession>A0A812KPJ3</accession>
<evidence type="ECO:0000259" key="5">
    <source>
        <dbReference type="PROSITE" id="PS50802"/>
    </source>
</evidence>
<dbReference type="SUPFAM" id="SSF56672">
    <property type="entry name" value="DNA/RNA polymerases"/>
    <property type="match status" value="2"/>
</dbReference>
<feature type="compositionally biased region" description="Basic and acidic residues" evidence="2">
    <location>
        <begin position="2523"/>
        <end position="2534"/>
    </location>
</feature>
<dbReference type="PANTHER" id="PTHR47027">
    <property type="entry name" value="REVERSE TRANSCRIPTASE DOMAIN-CONTAINING PROTEIN"/>
    <property type="match status" value="1"/>
</dbReference>
<reference evidence="7" key="1">
    <citation type="submission" date="2021-02" db="EMBL/GenBank/DDBJ databases">
        <authorList>
            <person name="Dougan E. K."/>
            <person name="Rhodes N."/>
            <person name="Thang M."/>
            <person name="Chan C."/>
        </authorList>
    </citation>
    <scope>NUCLEOTIDE SEQUENCE</scope>
</reference>
<feature type="coiled-coil region" evidence="1">
    <location>
        <begin position="3187"/>
        <end position="3219"/>
    </location>
</feature>
<feature type="region of interest" description="Disordered" evidence="2">
    <location>
        <begin position="723"/>
        <end position="766"/>
    </location>
</feature>
<dbReference type="InterPro" id="IPR043502">
    <property type="entry name" value="DNA/RNA_pol_sf"/>
</dbReference>
<organism evidence="7 8">
    <name type="scientific">Symbiodinium natans</name>
    <dbReference type="NCBI Taxonomy" id="878477"/>
    <lineage>
        <taxon>Eukaryota</taxon>
        <taxon>Sar</taxon>
        <taxon>Alveolata</taxon>
        <taxon>Dinophyceae</taxon>
        <taxon>Suessiales</taxon>
        <taxon>Symbiodiniaceae</taxon>
        <taxon>Symbiodinium</taxon>
    </lineage>
</organism>
<keyword evidence="3" id="KW-0812">Transmembrane</keyword>
<evidence type="ECO:0000256" key="2">
    <source>
        <dbReference type="SAM" id="MobiDB-lite"/>
    </source>
</evidence>
<evidence type="ECO:0000313" key="8">
    <source>
        <dbReference type="Proteomes" id="UP000604046"/>
    </source>
</evidence>
<dbReference type="InterPro" id="IPR036691">
    <property type="entry name" value="Endo/exonu/phosph_ase_sf"/>
</dbReference>
<feature type="domain" description="Reverse transcriptase" evidence="6">
    <location>
        <begin position="3343"/>
        <end position="3600"/>
    </location>
</feature>
<feature type="transmembrane region" description="Helical" evidence="3">
    <location>
        <begin position="1790"/>
        <end position="1810"/>
    </location>
</feature>
<dbReference type="InterPro" id="IPR000477">
    <property type="entry name" value="RT_dom"/>
</dbReference>
<gene>
    <name evidence="7" type="primary">Pol</name>
    <name evidence="7" type="ORF">SNAT2548_LOCUS9805</name>
</gene>
<evidence type="ECO:0000256" key="4">
    <source>
        <dbReference type="SAM" id="SignalP"/>
    </source>
</evidence>
<dbReference type="Gene3D" id="3.60.10.10">
    <property type="entry name" value="Endonuclease/exonuclease/phosphatase"/>
    <property type="match status" value="1"/>
</dbReference>